<dbReference type="EMBL" id="QBLH01002480">
    <property type="protein sequence ID" value="TGZ48442.1"/>
    <property type="molecule type" value="Genomic_DNA"/>
</dbReference>
<name>A0A4S2KG79_9HYME</name>
<evidence type="ECO:0000256" key="1">
    <source>
        <dbReference type="SAM" id="MobiDB-lite"/>
    </source>
</evidence>
<keyword evidence="3" id="KW-1185">Reference proteome</keyword>
<comment type="caution">
    <text evidence="2">The sequence shown here is derived from an EMBL/GenBank/DDBJ whole genome shotgun (WGS) entry which is preliminary data.</text>
</comment>
<feature type="compositionally biased region" description="Basic and acidic residues" evidence="1">
    <location>
        <begin position="27"/>
        <end position="39"/>
    </location>
</feature>
<dbReference type="Proteomes" id="UP000310200">
    <property type="component" value="Unassembled WGS sequence"/>
</dbReference>
<feature type="compositionally biased region" description="Basic and acidic residues" evidence="1">
    <location>
        <begin position="1"/>
        <end position="14"/>
    </location>
</feature>
<protein>
    <submittedName>
        <fullName evidence="2">Uncharacterized protein</fullName>
    </submittedName>
</protein>
<reference evidence="2 3" key="1">
    <citation type="journal article" date="2019" name="Philos. Trans. R. Soc. Lond., B, Biol. Sci.">
        <title>Ant behaviour and brain gene expression of defending hosts depend on the ecological success of the intruding social parasite.</title>
        <authorList>
            <person name="Kaur R."/>
            <person name="Stoldt M."/>
            <person name="Jongepier E."/>
            <person name="Feldmeyer B."/>
            <person name="Menzel F."/>
            <person name="Bornberg-Bauer E."/>
            <person name="Foitzik S."/>
        </authorList>
    </citation>
    <scope>NUCLEOTIDE SEQUENCE [LARGE SCALE GENOMIC DNA]</scope>
    <source>
        <tissue evidence="2">Whole body</tissue>
    </source>
</reference>
<dbReference type="AlphaFoldDB" id="A0A4S2KG79"/>
<sequence>MAKRWLKESIREEPEEKEDAGGVIKKPSREECIPEKEDAGGTGASAANPATGAVAELDNFVRTPTSQQWLVQPPKPLATTTLRQATDLFLMRMTKTSYKAQRPKYKKEVKNSNKMPELFNTNNHQVCKTQNNPQNDKFRGVEKLPRLTVLVTKKVLIV</sequence>
<feature type="region of interest" description="Disordered" evidence="1">
    <location>
        <begin position="1"/>
        <end position="50"/>
    </location>
</feature>
<proteinExistence type="predicted"/>
<evidence type="ECO:0000313" key="2">
    <source>
        <dbReference type="EMBL" id="TGZ48442.1"/>
    </source>
</evidence>
<accession>A0A4S2KG79</accession>
<gene>
    <name evidence="2" type="ORF">DBV15_09016</name>
</gene>
<evidence type="ECO:0000313" key="3">
    <source>
        <dbReference type="Proteomes" id="UP000310200"/>
    </source>
</evidence>
<organism evidence="2 3">
    <name type="scientific">Temnothorax longispinosus</name>
    <dbReference type="NCBI Taxonomy" id="300112"/>
    <lineage>
        <taxon>Eukaryota</taxon>
        <taxon>Metazoa</taxon>
        <taxon>Ecdysozoa</taxon>
        <taxon>Arthropoda</taxon>
        <taxon>Hexapoda</taxon>
        <taxon>Insecta</taxon>
        <taxon>Pterygota</taxon>
        <taxon>Neoptera</taxon>
        <taxon>Endopterygota</taxon>
        <taxon>Hymenoptera</taxon>
        <taxon>Apocrita</taxon>
        <taxon>Aculeata</taxon>
        <taxon>Formicoidea</taxon>
        <taxon>Formicidae</taxon>
        <taxon>Myrmicinae</taxon>
        <taxon>Temnothorax</taxon>
    </lineage>
</organism>